<dbReference type="WBParaSite" id="L893_g33887.t1">
    <property type="protein sequence ID" value="L893_g33887.t1"/>
    <property type="gene ID" value="L893_g33887"/>
</dbReference>
<dbReference type="Proteomes" id="UP000095287">
    <property type="component" value="Unplaced"/>
</dbReference>
<sequence length="209" mass="23870">MASDRISFPGLRNNPYDHGDDLGFMSYVTEVADAQFSNFVQRFNPQFDFLEANKWAAPAYVLRNSPTSYVRTPRRPPYPRPTVKSSESPPWRRPVNLDQSLTPPMKPFERRPPQFFQTSEGHTGDTTTDRSDGKLKKKKNKKRRGAATTPQPESSPLTQASGPQLDTPVGRRTLRITHPSGALRTPPSNEAPYKYRRFADHQRQHQHLL</sequence>
<name>A0A1I8A915_9BILA</name>
<reference evidence="3" key="1">
    <citation type="submission" date="2016-11" db="UniProtKB">
        <authorList>
            <consortium name="WormBaseParasite"/>
        </authorList>
    </citation>
    <scope>IDENTIFICATION</scope>
</reference>
<feature type="region of interest" description="Disordered" evidence="1">
    <location>
        <begin position="67"/>
        <end position="193"/>
    </location>
</feature>
<keyword evidence="2" id="KW-1185">Reference proteome</keyword>
<feature type="compositionally biased region" description="Polar residues" evidence="1">
    <location>
        <begin position="115"/>
        <end position="126"/>
    </location>
</feature>
<feature type="compositionally biased region" description="Basic residues" evidence="1">
    <location>
        <begin position="135"/>
        <end position="145"/>
    </location>
</feature>
<protein>
    <submittedName>
        <fullName evidence="3">UL36</fullName>
    </submittedName>
</protein>
<evidence type="ECO:0000313" key="2">
    <source>
        <dbReference type="Proteomes" id="UP000095287"/>
    </source>
</evidence>
<feature type="compositionally biased region" description="Polar residues" evidence="1">
    <location>
        <begin position="148"/>
        <end position="164"/>
    </location>
</feature>
<proteinExistence type="predicted"/>
<accession>A0A1I8A915</accession>
<evidence type="ECO:0000256" key="1">
    <source>
        <dbReference type="SAM" id="MobiDB-lite"/>
    </source>
</evidence>
<dbReference type="AlphaFoldDB" id="A0A1I8A915"/>
<evidence type="ECO:0000313" key="3">
    <source>
        <dbReference type="WBParaSite" id="L893_g33887.t1"/>
    </source>
</evidence>
<organism evidence="2 3">
    <name type="scientific">Steinernema glaseri</name>
    <dbReference type="NCBI Taxonomy" id="37863"/>
    <lineage>
        <taxon>Eukaryota</taxon>
        <taxon>Metazoa</taxon>
        <taxon>Ecdysozoa</taxon>
        <taxon>Nematoda</taxon>
        <taxon>Chromadorea</taxon>
        <taxon>Rhabditida</taxon>
        <taxon>Tylenchina</taxon>
        <taxon>Panagrolaimomorpha</taxon>
        <taxon>Strongyloidoidea</taxon>
        <taxon>Steinernematidae</taxon>
        <taxon>Steinernema</taxon>
    </lineage>
</organism>